<comment type="caution">
    <text evidence="1">The sequence shown here is derived from an EMBL/GenBank/DDBJ whole genome shotgun (WGS) entry which is preliminary data.</text>
</comment>
<dbReference type="Proteomes" id="UP001064048">
    <property type="component" value="Chromosome 26"/>
</dbReference>
<keyword evidence="2" id="KW-1185">Reference proteome</keyword>
<dbReference type="EMBL" id="CM046126">
    <property type="protein sequence ID" value="KAI8426853.1"/>
    <property type="molecule type" value="Genomic_DNA"/>
</dbReference>
<organism evidence="1 2">
    <name type="scientific">Choristoneura fumiferana</name>
    <name type="common">Spruce budworm moth</name>
    <name type="synonym">Archips fumiferana</name>
    <dbReference type="NCBI Taxonomy" id="7141"/>
    <lineage>
        <taxon>Eukaryota</taxon>
        <taxon>Metazoa</taxon>
        <taxon>Ecdysozoa</taxon>
        <taxon>Arthropoda</taxon>
        <taxon>Hexapoda</taxon>
        <taxon>Insecta</taxon>
        <taxon>Pterygota</taxon>
        <taxon>Neoptera</taxon>
        <taxon>Endopterygota</taxon>
        <taxon>Lepidoptera</taxon>
        <taxon>Glossata</taxon>
        <taxon>Ditrysia</taxon>
        <taxon>Tortricoidea</taxon>
        <taxon>Tortricidae</taxon>
        <taxon>Tortricinae</taxon>
        <taxon>Choristoneura</taxon>
    </lineage>
</organism>
<evidence type="ECO:0000313" key="2">
    <source>
        <dbReference type="Proteomes" id="UP001064048"/>
    </source>
</evidence>
<evidence type="ECO:0000313" key="1">
    <source>
        <dbReference type="EMBL" id="KAI8426853.1"/>
    </source>
</evidence>
<gene>
    <name evidence="1" type="ORF">MSG28_014534</name>
</gene>
<proteinExistence type="predicted"/>
<reference evidence="1 2" key="1">
    <citation type="journal article" date="2022" name="Genome Biol. Evol.">
        <title>The Spruce Budworm Genome: Reconstructing the Evolutionary History of Antifreeze Proteins.</title>
        <authorList>
            <person name="Beliveau C."/>
            <person name="Gagne P."/>
            <person name="Picq S."/>
            <person name="Vernygora O."/>
            <person name="Keeling C.I."/>
            <person name="Pinkney K."/>
            <person name="Doucet D."/>
            <person name="Wen F."/>
            <person name="Johnston J.S."/>
            <person name="Maaroufi H."/>
            <person name="Boyle B."/>
            <person name="Laroche J."/>
            <person name="Dewar K."/>
            <person name="Juretic N."/>
            <person name="Blackburn G."/>
            <person name="Nisole A."/>
            <person name="Brunet B."/>
            <person name="Brandao M."/>
            <person name="Lumley L."/>
            <person name="Duan J."/>
            <person name="Quan G."/>
            <person name="Lucarotti C.J."/>
            <person name="Roe A.D."/>
            <person name="Sperling F.A.H."/>
            <person name="Levesque R.C."/>
            <person name="Cusson M."/>
        </authorList>
    </citation>
    <scope>NUCLEOTIDE SEQUENCE [LARGE SCALE GENOMIC DNA]</scope>
    <source>
        <strain evidence="1">Glfc:IPQL:Cfum</strain>
    </source>
</reference>
<name>A0ACC0JRV5_CHOFU</name>
<sequence>MCTKVKYVGRDADNEGDDDDVFGLASAPAVFQRAMEGLLAGMDGVLCLLDDVLITGRDTQEHLQRLHAVLRRSSTGSFQPKFKIIVTVDASPTGLGAILSQVDDEGCERPVSFASRSLNAAEKRYSQIQKEATAIIFGIRRFHQYLYGRSTPFILRTDHKPLVSIFRPGRGIPEVSANRLQRYAMFLSGYNYSIEFVRSSATAQIICRARMPAAADRGRRGARGGGAALTHAPTRAPMKIERASYICFVTEGSLPISIKELQSETSIDESIEKMIGACEVCIQLRPAPARAPLAHWPLPPRPFHRVHIDFLGPINNRTYLVVVDAYTKWVEVYDMGGRWDHLEMPKANRPAASPLPPPPPPPLPRRQVSPLPQQPQTQTSTPTRPLAATSTPIVAEDGGKDEVPSTQEEKNLPARGLSVASSSKSNDDDEFHEAVDDGTLQRFNSIDLKFDNFDTTQAFHHVNPTPATEYRVIKQLEQPSTQQPPQTTANQRDDEFKASIARVPSKMSIRDILSFHHGTLATRVPVDVYNNPLFGWHVTVYTQQEAAYEQICGGSLVKKDTAISAAHCFWDEAGLMPAALFAVTVGQGLRRWQDAKRYRSNVSEIIVPPRFLGSQTNFQDDIAVVRLADPVEYLFGVRPVCVDFDLEKARWHLRTGFHGLITGFGLTEENGAPSPVLNYQRLPYLDIRECIAASDPGFLKYLTSDKICAGDQKTGRALCRGDSGGGLVFFDGLLQSAVMYLRGVASAAPRNDNACNAYAIGSFTDVYTHRTFLRDHIPNLEEECRTVYAGNLEAKYKLEPTKPEDVKNGNKTGDPIDEGIKKANSTEDQGAGVLVNTGANEEANGPNNSSQAKPNVSNTQNENETHSVEASLETHKPVTSNDSITLKGPTKTVLSVGNGNNEANGLNEVKVKGNPNTNIFFFTGSVVDPSRFLRPNATPIFLESRAEQPTNIYVFIQN</sequence>
<protein>
    <submittedName>
        <fullName evidence="1">Uncharacterized protein</fullName>
    </submittedName>
</protein>
<accession>A0ACC0JRV5</accession>